<dbReference type="Proteomes" id="UP000694864">
    <property type="component" value="Chromosome 16"/>
</dbReference>
<accession>A0ABM0WJG8</accession>
<evidence type="ECO:0000313" key="2">
    <source>
        <dbReference type="RefSeq" id="XP_010471968.1"/>
    </source>
</evidence>
<reference evidence="1" key="1">
    <citation type="journal article" date="2014" name="Nat. Commun.">
        <title>The emerging biofuel crop Camelina sativa retains a highly undifferentiated hexaploid genome structure.</title>
        <authorList>
            <person name="Kagale S."/>
            <person name="Koh C."/>
            <person name="Nixon J."/>
            <person name="Bollina V."/>
            <person name="Clarke W.E."/>
            <person name="Tuteja R."/>
            <person name="Spillane C."/>
            <person name="Robinson S.J."/>
            <person name="Links M.G."/>
            <person name="Clarke C."/>
            <person name="Higgins E.E."/>
            <person name="Huebert T."/>
            <person name="Sharpe A.G."/>
            <person name="Parkin I.A."/>
        </authorList>
    </citation>
    <scope>NUCLEOTIDE SEQUENCE [LARGE SCALE GENOMIC DNA]</scope>
    <source>
        <strain evidence="1">cv. DH55</strain>
    </source>
</reference>
<reference evidence="2" key="2">
    <citation type="submission" date="2025-08" db="UniProtKB">
        <authorList>
            <consortium name="RefSeq"/>
        </authorList>
    </citation>
    <scope>IDENTIFICATION</scope>
    <source>
        <tissue evidence="2">Leaf</tissue>
    </source>
</reference>
<gene>
    <name evidence="2" type="primary">LOC104751667</name>
</gene>
<name>A0ABM0WJG8_CAMSA</name>
<dbReference type="RefSeq" id="XP_010471968.1">
    <property type="nucleotide sequence ID" value="XM_010473666.2"/>
</dbReference>
<keyword evidence="1" id="KW-1185">Reference proteome</keyword>
<evidence type="ECO:0000313" key="1">
    <source>
        <dbReference type="Proteomes" id="UP000694864"/>
    </source>
</evidence>
<protein>
    <submittedName>
        <fullName evidence="2">Uncharacterized protein LOC104751667</fullName>
    </submittedName>
</protein>
<sequence>MIHRFFPTRIMEAPVGLIVEVQGLVGGKDGLHSTSLRRCKICLANEFVLLSYPLMQNAREIQTLYFSGGGCFDRLVMVLVDRFCLLCATSSDHEELGLLCWRFKEKKQTLWERLNSEFKFQVVECRECEGGILRMHRRLVLFCIMTAVNNQFHELLFPGV</sequence>
<proteinExistence type="predicted"/>
<organism evidence="1 2">
    <name type="scientific">Camelina sativa</name>
    <name type="common">False flax</name>
    <name type="synonym">Myagrum sativum</name>
    <dbReference type="NCBI Taxonomy" id="90675"/>
    <lineage>
        <taxon>Eukaryota</taxon>
        <taxon>Viridiplantae</taxon>
        <taxon>Streptophyta</taxon>
        <taxon>Embryophyta</taxon>
        <taxon>Tracheophyta</taxon>
        <taxon>Spermatophyta</taxon>
        <taxon>Magnoliopsida</taxon>
        <taxon>eudicotyledons</taxon>
        <taxon>Gunneridae</taxon>
        <taxon>Pentapetalae</taxon>
        <taxon>rosids</taxon>
        <taxon>malvids</taxon>
        <taxon>Brassicales</taxon>
        <taxon>Brassicaceae</taxon>
        <taxon>Camelineae</taxon>
        <taxon>Camelina</taxon>
    </lineage>
</organism>
<dbReference type="GeneID" id="104751667"/>